<comment type="caution">
    <text evidence="4">The sequence shown here is derived from an EMBL/GenBank/DDBJ whole genome shotgun (WGS) entry which is preliminary data.</text>
</comment>
<dbReference type="EMBL" id="SUPL01000001">
    <property type="protein sequence ID" value="TJY37783.1"/>
    <property type="molecule type" value="Genomic_DNA"/>
</dbReference>
<dbReference type="Pfam" id="PF18962">
    <property type="entry name" value="Por_Secre_tail"/>
    <property type="match status" value="1"/>
</dbReference>
<reference evidence="4 5" key="1">
    <citation type="submission" date="2019-04" db="EMBL/GenBank/DDBJ databases">
        <title>Lacinutrix sp. nov., isolated from marine water.</title>
        <authorList>
            <person name="Kim W."/>
        </authorList>
    </citation>
    <scope>NUCLEOTIDE SEQUENCE [LARGE SCALE GENOMIC DNA]</scope>
    <source>
        <strain evidence="4 5">CAU 1491</strain>
    </source>
</reference>
<keyword evidence="5" id="KW-1185">Reference proteome</keyword>
<name>A0A4U0F0B4_9FLAO</name>
<accession>A0A4U0F0B4</accession>
<feature type="chain" id="PRO_5020668448" evidence="2">
    <location>
        <begin position="19"/>
        <end position="542"/>
    </location>
</feature>
<feature type="domain" description="Secretion system C-terminal sorting" evidence="3">
    <location>
        <begin position="472"/>
        <end position="540"/>
    </location>
</feature>
<dbReference type="AlphaFoldDB" id="A0A4U0F0B4"/>
<evidence type="ECO:0000256" key="2">
    <source>
        <dbReference type="SAM" id="SignalP"/>
    </source>
</evidence>
<dbReference type="Proteomes" id="UP000307657">
    <property type="component" value="Unassembled WGS sequence"/>
</dbReference>
<feature type="signal peptide" evidence="2">
    <location>
        <begin position="1"/>
        <end position="18"/>
    </location>
</feature>
<dbReference type="NCBIfam" id="TIGR04183">
    <property type="entry name" value="Por_Secre_tail"/>
    <property type="match status" value="1"/>
</dbReference>
<protein>
    <submittedName>
        <fullName evidence="4">T9SS type A sorting domain-containing protein</fullName>
    </submittedName>
</protein>
<dbReference type="RefSeq" id="WP_136839967.1">
    <property type="nucleotide sequence ID" value="NZ_SUPL01000001.1"/>
</dbReference>
<sequence length="542" mass="59975">MKRFLLAVLLTSLTNLNAQEFGVNDLKISDMGTDGVTSFYAFDPQVAYSVTENKYLVVWTADDDTGSLVDNEFEVYGQFINNLGEEVQTNDFRISFTGTDGDTRFRADEPDVTWNSVNNEFLVVWKGETAVDGELEIYGQRIDANSGALIGSNFRISDVGDEGNTILGAAKPKVSYSSTSNEYLVVWEGDDENQNNEMEIYGQRLSNTGAEIGSNDFKISNQLPEGDANFDARYPHLSWNSIDNEFLIIWQGETATNEEAEVFGQLYDANTNSLLGSNFKISDMGTDGDTSFSIGQFVRCAYNAIDQEYLVIWNGSDIGANLYEIYGQRLTSSGSEVGTNDFRITIVTDTNSNFDAWAPAITWNEKNNEYFLVYRADANNTQNEEEIYGQIITNTGSNSGGTFLLSDMGTDGDANYDADNPAVATNGQDAYLIVWQGDDNIAPNDGETEIYLQMYGDASLSITETSLKEASVFPNPTSSVFTIKTGHDSQLTKLEIYNIKGQKILTKKSGITETNISGFESGIYFVKLYSQTKMETIKLIKK</sequence>
<dbReference type="InterPro" id="IPR026444">
    <property type="entry name" value="Secre_tail"/>
</dbReference>
<gene>
    <name evidence="4" type="ORF">E5167_00585</name>
</gene>
<evidence type="ECO:0000313" key="4">
    <source>
        <dbReference type="EMBL" id="TJY37783.1"/>
    </source>
</evidence>
<keyword evidence="1 2" id="KW-0732">Signal</keyword>
<evidence type="ECO:0000259" key="3">
    <source>
        <dbReference type="Pfam" id="PF18962"/>
    </source>
</evidence>
<proteinExistence type="predicted"/>
<evidence type="ECO:0000256" key="1">
    <source>
        <dbReference type="ARBA" id="ARBA00022729"/>
    </source>
</evidence>
<evidence type="ECO:0000313" key="5">
    <source>
        <dbReference type="Proteomes" id="UP000307657"/>
    </source>
</evidence>
<organism evidence="4 5">
    <name type="scientific">Pontimicrobium aquaticum</name>
    <dbReference type="NCBI Taxonomy" id="2565367"/>
    <lineage>
        <taxon>Bacteria</taxon>
        <taxon>Pseudomonadati</taxon>
        <taxon>Bacteroidota</taxon>
        <taxon>Flavobacteriia</taxon>
        <taxon>Flavobacteriales</taxon>
        <taxon>Flavobacteriaceae</taxon>
        <taxon>Pontimicrobium</taxon>
    </lineage>
</organism>
<dbReference type="OrthoDB" id="1141931at2"/>